<dbReference type="AlphaFoldDB" id="K9PAX0"/>
<dbReference type="OrthoDB" id="9802328at2"/>
<accession>K9PAX0</accession>
<dbReference type="InterPro" id="IPR015421">
    <property type="entry name" value="PyrdxlP-dep_Trfase_major"/>
</dbReference>
<dbReference type="PATRIC" id="fig|292564.3.peg.3036"/>
<evidence type="ECO:0000256" key="3">
    <source>
        <dbReference type="ARBA" id="ARBA00022679"/>
    </source>
</evidence>
<feature type="domain" description="Aminotransferase class I/classII large" evidence="4">
    <location>
        <begin position="44"/>
        <end position="396"/>
    </location>
</feature>
<dbReference type="InterPro" id="IPR050881">
    <property type="entry name" value="LL-DAP_aminotransferase"/>
</dbReference>
<protein>
    <submittedName>
        <fullName evidence="5">Aspartate/tyrosine/aromatic aminotransferase</fullName>
    </submittedName>
</protein>
<dbReference type="HOGENOM" id="CLU_017584_4_5_3"/>
<name>K9PAX0_CYAGP</name>
<dbReference type="GO" id="GO:0008483">
    <property type="term" value="F:transaminase activity"/>
    <property type="evidence" value="ECO:0007669"/>
    <property type="project" value="UniProtKB-KW"/>
</dbReference>
<dbReference type="SUPFAM" id="SSF53383">
    <property type="entry name" value="PLP-dependent transferases"/>
    <property type="match status" value="1"/>
</dbReference>
<evidence type="ECO:0000313" key="5">
    <source>
        <dbReference type="EMBL" id="AFY30275.1"/>
    </source>
</evidence>
<evidence type="ECO:0000259" key="4">
    <source>
        <dbReference type="Pfam" id="PF00155"/>
    </source>
</evidence>
<dbReference type="InterPro" id="IPR015422">
    <property type="entry name" value="PyrdxlP-dep_Trfase_small"/>
</dbReference>
<dbReference type="Gene3D" id="3.40.640.10">
    <property type="entry name" value="Type I PLP-dependent aspartate aminotransferase-like (Major domain)"/>
    <property type="match status" value="1"/>
</dbReference>
<dbReference type="CDD" id="cd00609">
    <property type="entry name" value="AAT_like"/>
    <property type="match status" value="1"/>
</dbReference>
<dbReference type="Proteomes" id="UP000010388">
    <property type="component" value="Chromosome"/>
</dbReference>
<dbReference type="EMBL" id="CP003495">
    <property type="protein sequence ID" value="AFY30275.1"/>
    <property type="molecule type" value="Genomic_DNA"/>
</dbReference>
<dbReference type="Gene3D" id="3.90.1150.10">
    <property type="entry name" value="Aspartate Aminotransferase, domain 1"/>
    <property type="match status" value="1"/>
</dbReference>
<keyword evidence="3 5" id="KW-0808">Transferase</keyword>
<gene>
    <name evidence="5" type="ordered locus">Cyagr_3196</name>
</gene>
<evidence type="ECO:0000313" key="6">
    <source>
        <dbReference type="Proteomes" id="UP000010388"/>
    </source>
</evidence>
<dbReference type="PANTHER" id="PTHR42832">
    <property type="entry name" value="AMINO ACID AMINOTRANSFERASE"/>
    <property type="match status" value="1"/>
</dbReference>
<dbReference type="PANTHER" id="PTHR42832:SF2">
    <property type="entry name" value="ASPARTATE TRANSAMINASE"/>
    <property type="match status" value="1"/>
</dbReference>
<comment type="cofactor">
    <cofactor evidence="1">
        <name>pyridoxal 5'-phosphate</name>
        <dbReference type="ChEBI" id="CHEBI:597326"/>
    </cofactor>
</comment>
<reference evidence="6" key="1">
    <citation type="journal article" date="2013" name="Proc. Natl. Acad. Sci. U.S.A.">
        <title>Improving the coverage of the cyanobacterial phylum using diversity-driven genome sequencing.</title>
        <authorList>
            <person name="Shih P.M."/>
            <person name="Wu D."/>
            <person name="Latifi A."/>
            <person name="Axen S.D."/>
            <person name="Fewer D.P."/>
            <person name="Talla E."/>
            <person name="Calteau A."/>
            <person name="Cai F."/>
            <person name="Tandeau de Marsac N."/>
            <person name="Rippka R."/>
            <person name="Herdman M."/>
            <person name="Sivonen K."/>
            <person name="Coursin T."/>
            <person name="Laurent T."/>
            <person name="Goodwin L."/>
            <person name="Nolan M."/>
            <person name="Davenport K.W."/>
            <person name="Han C.S."/>
            <person name="Rubin E.M."/>
            <person name="Eisen J.A."/>
            <person name="Woyke T."/>
            <person name="Gugger M."/>
            <person name="Kerfeld C.A."/>
        </authorList>
    </citation>
    <scope>NUCLEOTIDE SEQUENCE [LARGE SCALE GENOMIC DNA]</scope>
    <source>
        <strain evidence="6">ATCC 27147 / PCC 6307</strain>
    </source>
</reference>
<dbReference type="KEGG" id="cgc:Cyagr_3196"/>
<dbReference type="Pfam" id="PF00155">
    <property type="entry name" value="Aminotran_1_2"/>
    <property type="match status" value="1"/>
</dbReference>
<dbReference type="InterPro" id="IPR004839">
    <property type="entry name" value="Aminotransferase_I/II_large"/>
</dbReference>
<sequence>MPISERLSRLGNGVFARNDQRKAAYSARAAAGHGPDASLLPPLLDLSLGSTDLQPPAVALEAIAAGLSRPESASYCLHAATLPFREAVAAWAWRRFDVAVDPQKEVLLLVGSQEGTAHLPLAVLNPGDRALLLDPYYPSHMGGLHLASAEPVLLPLDADAGWRPDFDRLSPSQWQDLSLMVLGFPHNPTATTGTQAWLDGAVERALRHDVVLAHDNPYVDLALEGEAPALLRHPDWRRCGIEFFSFSKSWCLGGYRLAFAIGAEDLITALRQLKGVVDFNQSLALQAGAIAALEQAPEWPEQLRGVYRERRDRMAAALEAQGWPVRLPSMALYLWLQIPAVARERGLDSERFCAALLEGTGVCLTPGNGFGPGGEGWQRLALVHPAGELEAGAARIGDWLRRF</sequence>
<evidence type="ECO:0000256" key="2">
    <source>
        <dbReference type="ARBA" id="ARBA00022576"/>
    </source>
</evidence>
<dbReference type="GO" id="GO:0030170">
    <property type="term" value="F:pyridoxal phosphate binding"/>
    <property type="evidence" value="ECO:0007669"/>
    <property type="project" value="InterPro"/>
</dbReference>
<keyword evidence="2 5" id="KW-0032">Aminotransferase</keyword>
<dbReference type="eggNOG" id="COG0436">
    <property type="taxonomic scope" value="Bacteria"/>
</dbReference>
<dbReference type="RefSeq" id="WP_015110708.1">
    <property type="nucleotide sequence ID" value="NC_019675.1"/>
</dbReference>
<organism evidence="5 6">
    <name type="scientific">Cyanobium gracile (strain ATCC 27147 / PCC 6307)</name>
    <dbReference type="NCBI Taxonomy" id="292564"/>
    <lineage>
        <taxon>Bacteria</taxon>
        <taxon>Bacillati</taxon>
        <taxon>Cyanobacteriota</taxon>
        <taxon>Cyanophyceae</taxon>
        <taxon>Synechococcales</taxon>
        <taxon>Prochlorococcaceae</taxon>
        <taxon>Cyanobium</taxon>
    </lineage>
</organism>
<proteinExistence type="predicted"/>
<evidence type="ECO:0000256" key="1">
    <source>
        <dbReference type="ARBA" id="ARBA00001933"/>
    </source>
</evidence>
<dbReference type="InterPro" id="IPR015424">
    <property type="entry name" value="PyrdxlP-dep_Trfase"/>
</dbReference>
<dbReference type="STRING" id="292564.Cyagr_3196"/>